<evidence type="ECO:0000256" key="3">
    <source>
        <dbReference type="ARBA" id="ARBA00022656"/>
    </source>
</evidence>
<dbReference type="AlphaFoldDB" id="A0A1W7RB50"/>
<evidence type="ECO:0000256" key="1">
    <source>
        <dbReference type="ARBA" id="ARBA00004613"/>
    </source>
</evidence>
<dbReference type="SUPFAM" id="SSF57095">
    <property type="entry name" value="Scorpion toxin-like"/>
    <property type="match status" value="1"/>
</dbReference>
<evidence type="ECO:0000256" key="4">
    <source>
        <dbReference type="SAM" id="SignalP"/>
    </source>
</evidence>
<feature type="signal peptide" evidence="4">
    <location>
        <begin position="1"/>
        <end position="25"/>
    </location>
</feature>
<proteinExistence type="predicted"/>
<reference evidence="5" key="1">
    <citation type="submission" date="2016-11" db="EMBL/GenBank/DDBJ databases">
        <title>Venom-gland transcriptomics and venom proteomics of the black-back scorpion (Hadrurus spadix) reveal detectability challenges and an unexplored realm of animal toxin diversity.</title>
        <authorList>
            <person name="Rokyta D.R."/>
            <person name="Ward M.J."/>
        </authorList>
    </citation>
    <scope>NUCLEOTIDE SEQUENCE</scope>
    <source>
        <tissue evidence="5">Venom gland</tissue>
    </source>
</reference>
<evidence type="ECO:0000256" key="2">
    <source>
        <dbReference type="ARBA" id="ARBA00022525"/>
    </source>
</evidence>
<dbReference type="InterPro" id="IPR036574">
    <property type="entry name" value="Scorpion_toxin-like_sf"/>
</dbReference>
<comment type="subcellular location">
    <subcellularLocation>
        <location evidence="1">Secreted</location>
    </subcellularLocation>
</comment>
<keyword evidence="2" id="KW-0964">Secreted</keyword>
<keyword evidence="4" id="KW-0732">Signal</keyword>
<dbReference type="GO" id="GO:0090729">
    <property type="term" value="F:toxin activity"/>
    <property type="evidence" value="ECO:0007669"/>
    <property type="project" value="UniProtKB-KW"/>
</dbReference>
<dbReference type="EMBL" id="GFAH01000031">
    <property type="protein sequence ID" value="JAV48358.1"/>
    <property type="molecule type" value="Transcribed_RNA"/>
</dbReference>
<organism evidence="5">
    <name type="scientific">Hadrurus spadix</name>
    <dbReference type="NCBI Taxonomy" id="141984"/>
    <lineage>
        <taxon>Eukaryota</taxon>
        <taxon>Metazoa</taxon>
        <taxon>Ecdysozoa</taxon>
        <taxon>Arthropoda</taxon>
        <taxon>Chelicerata</taxon>
        <taxon>Arachnida</taxon>
        <taxon>Scorpiones</taxon>
        <taxon>Iurida</taxon>
        <taxon>Iuroidea</taxon>
        <taxon>Hadrurus</taxon>
    </lineage>
</organism>
<accession>A0A1W7RB50</accession>
<dbReference type="Gene3D" id="3.30.30.10">
    <property type="entry name" value="Knottin, scorpion toxin-like"/>
    <property type="match status" value="1"/>
</dbReference>
<name>A0A1W7RB50_9SCOR</name>
<evidence type="ECO:0000313" key="5">
    <source>
        <dbReference type="EMBL" id="JAV48358.1"/>
    </source>
</evidence>
<sequence>MNTKFICFVFLVTLMLAFDRPEVEGVKNCSVSSTCMKYCWECNKCSRGKCINKECKCYNCRG</sequence>
<feature type="chain" id="PRO_5012732586" evidence="4">
    <location>
        <begin position="26"/>
        <end position="62"/>
    </location>
</feature>
<keyword evidence="3" id="KW-0800">Toxin</keyword>
<dbReference type="PROSITE" id="PS01138">
    <property type="entry name" value="SCORP_SHORT_TOXIN"/>
    <property type="match status" value="1"/>
</dbReference>
<dbReference type="GO" id="GO:0005576">
    <property type="term" value="C:extracellular region"/>
    <property type="evidence" value="ECO:0007669"/>
    <property type="project" value="UniProtKB-SubCell"/>
</dbReference>
<protein>
    <submittedName>
        <fullName evidence="5">AKTx</fullName>
    </submittedName>
</protein>